<protein>
    <submittedName>
        <fullName evidence="3">Alpha/beta hydrolase fold domain-containing protein</fullName>
    </submittedName>
</protein>
<gene>
    <name evidence="3" type="ORF">IRI77_33070</name>
</gene>
<dbReference type="InterPro" id="IPR049492">
    <property type="entry name" value="BD-FAE-like_dom"/>
</dbReference>
<dbReference type="PROSITE" id="PS51257">
    <property type="entry name" value="PROKAR_LIPOPROTEIN"/>
    <property type="match status" value="1"/>
</dbReference>
<evidence type="ECO:0000313" key="4">
    <source>
        <dbReference type="Proteomes" id="UP000593892"/>
    </source>
</evidence>
<evidence type="ECO:0000259" key="2">
    <source>
        <dbReference type="Pfam" id="PF20434"/>
    </source>
</evidence>
<dbReference type="RefSeq" id="WP_194449201.1">
    <property type="nucleotide sequence ID" value="NZ_CP063849.1"/>
</dbReference>
<accession>A0A7S7SJS0</accession>
<dbReference type="EMBL" id="CP063849">
    <property type="protein sequence ID" value="QOY87534.1"/>
    <property type="molecule type" value="Genomic_DNA"/>
</dbReference>
<evidence type="ECO:0000313" key="3">
    <source>
        <dbReference type="EMBL" id="QOY87534.1"/>
    </source>
</evidence>
<feature type="domain" description="BD-FAE-like" evidence="2">
    <location>
        <begin position="120"/>
        <end position="220"/>
    </location>
</feature>
<keyword evidence="4" id="KW-1185">Reference proteome</keyword>
<sequence>MPACRSGRAVPLFSVLAIAACALSAQTAERPALPPLPAPIGVPKPGPVTDAPYAPQPILQGGVVVPLYPPGSPFLKMDRVREAEQYNLSQTVPGRINSIVNIHNPSIEVHTVDRSINTGAAVIVVAGGGHNTLNVGSEAADFVPFFYNYGINTVILRNRLRRDGYNPQTEAVYDTLQAIRLVRAYAKEWNLDPNRIGVMGFSAGAELTAAAAVRFDEFDKANNAAGDPLAGITSRPDFDGIIYPGPSPFAKNRVAPAIPRNVSPAFLVCGGSGDRVHAIWAMEYYNAMLALGVPNIEMHLYGNGRHPGDPLPDGTRMTGGLTDRNHTPFGTWQFRFIDWFRDLGFLQKPGVETKAAHDVAVFVTQPPIVDRPATAPAKP</sequence>
<dbReference type="InterPro" id="IPR029058">
    <property type="entry name" value="AB_hydrolase_fold"/>
</dbReference>
<dbReference type="Gene3D" id="3.40.50.1820">
    <property type="entry name" value="alpha/beta hydrolase"/>
    <property type="match status" value="1"/>
</dbReference>
<dbReference type="AlphaFoldDB" id="A0A7S7SJS0"/>
<evidence type="ECO:0000256" key="1">
    <source>
        <dbReference type="SAM" id="SignalP"/>
    </source>
</evidence>
<organism evidence="3 4">
    <name type="scientific">Paludibaculum fermentans</name>
    <dbReference type="NCBI Taxonomy" id="1473598"/>
    <lineage>
        <taxon>Bacteria</taxon>
        <taxon>Pseudomonadati</taxon>
        <taxon>Acidobacteriota</taxon>
        <taxon>Terriglobia</taxon>
        <taxon>Bryobacterales</taxon>
        <taxon>Bryobacteraceae</taxon>
        <taxon>Paludibaculum</taxon>
    </lineage>
</organism>
<feature type="signal peptide" evidence="1">
    <location>
        <begin position="1"/>
        <end position="27"/>
    </location>
</feature>
<keyword evidence="3" id="KW-0378">Hydrolase</keyword>
<reference evidence="3 4" key="1">
    <citation type="submission" date="2020-10" db="EMBL/GenBank/DDBJ databases">
        <title>Complete genome sequence of Paludibaculum fermentans P105T, a facultatively anaerobic acidobacterium capable of dissimilatory Fe(III) reduction.</title>
        <authorList>
            <person name="Dedysh S.N."/>
            <person name="Beletsky A.V."/>
            <person name="Kulichevskaya I.S."/>
            <person name="Mardanov A.V."/>
            <person name="Ravin N.V."/>
        </authorList>
    </citation>
    <scope>NUCLEOTIDE SEQUENCE [LARGE SCALE GENOMIC DNA]</scope>
    <source>
        <strain evidence="3 4">P105</strain>
    </source>
</reference>
<dbReference type="SUPFAM" id="SSF53474">
    <property type="entry name" value="alpha/beta-Hydrolases"/>
    <property type="match status" value="1"/>
</dbReference>
<feature type="chain" id="PRO_5032451634" evidence="1">
    <location>
        <begin position="28"/>
        <end position="379"/>
    </location>
</feature>
<name>A0A7S7SJS0_PALFE</name>
<dbReference type="Proteomes" id="UP000593892">
    <property type="component" value="Chromosome"/>
</dbReference>
<dbReference type="KEGG" id="pfer:IRI77_33070"/>
<proteinExistence type="predicted"/>
<keyword evidence="1" id="KW-0732">Signal</keyword>
<dbReference type="Pfam" id="PF20434">
    <property type="entry name" value="BD-FAE"/>
    <property type="match status" value="1"/>
</dbReference>
<dbReference type="GO" id="GO:0016787">
    <property type="term" value="F:hydrolase activity"/>
    <property type="evidence" value="ECO:0007669"/>
    <property type="project" value="UniProtKB-KW"/>
</dbReference>